<sequence length="430" mass="48919">MKPNRAGWGGAGTWEPALADSPQAGSARRWAQERNSGPGSPRGVYIEAMYASDAQWWPSYGGVQLSLPTAQQLYDVPFNFGSYKPEEIGCVSRTAGRILPNSTRNKRFLRTDAQWVSDVHFDLLWGYPNRYIRSNSKRSERAVNHTLAWWLEVGWQQQATHGWGTPPSMRPLNFDFVVRRGHLAKVLVTPHVQNGWKLAVTLFRGTYFLLEVADDEDLSEAGDRVNYTGHKFEQYMTSDRPGQAPNPSQVLDINEAFYSLVKASLKNHSLLLCAEVDSEDPLVHHLKAPSCYVELKTSPLRGDPGNVSSIKKLRWWAQSFLGGVPRILVGFKWDERTVVNCKMFDVSPHGLTQSTPTCAETRDFWKPAVCFNFLEAFLSFVKEVVTEDNYAVVYVFSWNPGEDVRYHVKRGQEHCFLLPEYVRHLTTPYR</sequence>
<comment type="catalytic activity">
    <reaction evidence="4">
        <text>a 5'-end NAD(+)-phospho-ribonucleoside in snoRNA + H2O = a 5'-end phospho-ribonucleoside in snoRNA + NAD(+) + H(+)</text>
        <dbReference type="Rhea" id="RHEA:60892"/>
        <dbReference type="Rhea" id="RHEA-COMP:15699"/>
        <dbReference type="Rhea" id="RHEA-COMP:15700"/>
        <dbReference type="ChEBI" id="CHEBI:15377"/>
        <dbReference type="ChEBI" id="CHEBI:15378"/>
        <dbReference type="ChEBI" id="CHEBI:57540"/>
        <dbReference type="ChEBI" id="CHEBI:138282"/>
        <dbReference type="ChEBI" id="CHEBI:144029"/>
    </reaction>
    <physiologicalReaction direction="left-to-right" evidence="4">
        <dbReference type="Rhea" id="RHEA:60893"/>
    </physiologicalReaction>
</comment>
<dbReference type="GO" id="GO:0110155">
    <property type="term" value="P:NAD-cap decapping"/>
    <property type="evidence" value="ECO:0007669"/>
    <property type="project" value="TreeGrafter"/>
</dbReference>
<keyword evidence="5" id="KW-0378">Hydrolase</keyword>
<proteinExistence type="inferred from homology"/>
<evidence type="ECO:0000256" key="5">
    <source>
        <dbReference type="RuleBase" id="RU367113"/>
    </source>
</evidence>
<evidence type="ECO:0000313" key="8">
    <source>
        <dbReference type="EMBL" id="KAJ1134330.1"/>
    </source>
</evidence>
<reference evidence="8" key="1">
    <citation type="journal article" date="2022" name="bioRxiv">
        <title>Sequencing and chromosome-scale assembly of the giantPleurodeles waltlgenome.</title>
        <authorList>
            <person name="Brown T."/>
            <person name="Elewa A."/>
            <person name="Iarovenko S."/>
            <person name="Subramanian E."/>
            <person name="Araus A.J."/>
            <person name="Petzold A."/>
            <person name="Susuki M."/>
            <person name="Suzuki K.-i.T."/>
            <person name="Hayashi T."/>
            <person name="Toyoda A."/>
            <person name="Oliveira C."/>
            <person name="Osipova E."/>
            <person name="Leigh N.D."/>
            <person name="Simon A."/>
            <person name="Yun M.H."/>
        </authorList>
    </citation>
    <scope>NUCLEOTIDE SEQUENCE</scope>
    <source>
        <strain evidence="8">20211129_DDA</strain>
        <tissue evidence="8">Liver</tissue>
    </source>
</reference>
<dbReference type="Pfam" id="PF08652">
    <property type="entry name" value="RAI1"/>
    <property type="match status" value="1"/>
</dbReference>
<dbReference type="InterPro" id="IPR013961">
    <property type="entry name" value="RAI1"/>
</dbReference>
<organism evidence="8 9">
    <name type="scientific">Pleurodeles waltl</name>
    <name type="common">Iberian ribbed newt</name>
    <dbReference type="NCBI Taxonomy" id="8319"/>
    <lineage>
        <taxon>Eukaryota</taxon>
        <taxon>Metazoa</taxon>
        <taxon>Chordata</taxon>
        <taxon>Craniata</taxon>
        <taxon>Vertebrata</taxon>
        <taxon>Euteleostomi</taxon>
        <taxon>Amphibia</taxon>
        <taxon>Batrachia</taxon>
        <taxon>Caudata</taxon>
        <taxon>Salamandroidea</taxon>
        <taxon>Salamandridae</taxon>
        <taxon>Pleurodelinae</taxon>
        <taxon>Pleurodeles</taxon>
    </lineage>
</organism>
<dbReference type="GO" id="GO:0034353">
    <property type="term" value="F:mRNA 5'-diphosphatase activity"/>
    <property type="evidence" value="ECO:0007669"/>
    <property type="project" value="TreeGrafter"/>
</dbReference>
<comment type="function">
    <text evidence="5">Decapping enzyme for NAD-capped RNAs: specifically hydrolyzes the nicotinamide adenine dinucleotide (NAD) cap from a subset of RNAs by removing the entire NAD moiety from the 5'-end of an NAD-capped RNA.</text>
</comment>
<dbReference type="PANTHER" id="PTHR12395">
    <property type="entry name" value="DOM-3 RELATED"/>
    <property type="match status" value="1"/>
</dbReference>
<dbReference type="GO" id="GO:0046872">
    <property type="term" value="F:metal ion binding"/>
    <property type="evidence" value="ECO:0007669"/>
    <property type="project" value="UniProtKB-KW"/>
</dbReference>
<feature type="domain" description="RAI1-like" evidence="7">
    <location>
        <begin position="84"/>
        <end position="420"/>
    </location>
</feature>
<dbReference type="GO" id="GO:0005829">
    <property type="term" value="C:cytosol"/>
    <property type="evidence" value="ECO:0007669"/>
    <property type="project" value="TreeGrafter"/>
</dbReference>
<keyword evidence="5" id="KW-0539">Nucleus</keyword>
<feature type="region of interest" description="Disordered" evidence="6">
    <location>
        <begin position="1"/>
        <end position="39"/>
    </location>
</feature>
<keyword evidence="5" id="KW-0479">Metal-binding</keyword>
<dbReference type="GO" id="GO:0000956">
    <property type="term" value="P:nuclear-transcribed mRNA catabolic process"/>
    <property type="evidence" value="ECO:0007669"/>
    <property type="project" value="TreeGrafter"/>
</dbReference>
<evidence type="ECO:0000256" key="4">
    <source>
        <dbReference type="ARBA" id="ARBA00049418"/>
    </source>
</evidence>
<protein>
    <recommendedName>
        <fullName evidence="5">Decapping nuclease</fullName>
        <ecNumber evidence="5">3.6.1.-</ecNumber>
    </recommendedName>
</protein>
<dbReference type="GO" id="GO:0003723">
    <property type="term" value="F:RNA binding"/>
    <property type="evidence" value="ECO:0007669"/>
    <property type="project" value="UniProtKB-KW"/>
</dbReference>
<keyword evidence="5" id="KW-0460">Magnesium</keyword>
<dbReference type="GO" id="GO:0005634">
    <property type="term" value="C:nucleus"/>
    <property type="evidence" value="ECO:0007669"/>
    <property type="project" value="UniProtKB-SubCell"/>
</dbReference>
<dbReference type="EMBL" id="JANPWB010000010">
    <property type="protein sequence ID" value="KAJ1134330.1"/>
    <property type="molecule type" value="Genomic_DNA"/>
</dbReference>
<comment type="catalytic activity">
    <reaction evidence="2">
        <text>a 5'-end FAD-phospho-ribonucleoside in mRNA + H2O = a 5'-end phospho-ribonucleoside in mRNA + FAD + H(+)</text>
        <dbReference type="Rhea" id="RHEA:67492"/>
        <dbReference type="Rhea" id="RHEA-COMP:15692"/>
        <dbReference type="Rhea" id="RHEA-COMP:17275"/>
        <dbReference type="ChEBI" id="CHEBI:15377"/>
        <dbReference type="ChEBI" id="CHEBI:15378"/>
        <dbReference type="ChEBI" id="CHEBI:57692"/>
        <dbReference type="ChEBI" id="CHEBI:138282"/>
        <dbReference type="ChEBI" id="CHEBI:172372"/>
    </reaction>
    <physiologicalReaction direction="left-to-right" evidence="2">
        <dbReference type="Rhea" id="RHEA:67493"/>
    </physiologicalReaction>
</comment>
<keyword evidence="5" id="KW-0694">RNA-binding</keyword>
<keyword evidence="5" id="KW-0540">Nuclease</keyword>
<keyword evidence="9" id="KW-1185">Reference proteome</keyword>
<evidence type="ECO:0000313" key="9">
    <source>
        <dbReference type="Proteomes" id="UP001066276"/>
    </source>
</evidence>
<evidence type="ECO:0000256" key="1">
    <source>
        <dbReference type="ARBA" id="ARBA00006562"/>
    </source>
</evidence>
<dbReference type="AlphaFoldDB" id="A0AAV7Q8B0"/>
<dbReference type="Proteomes" id="UP001066276">
    <property type="component" value="Chromosome 6"/>
</dbReference>
<evidence type="ECO:0000256" key="6">
    <source>
        <dbReference type="SAM" id="MobiDB-lite"/>
    </source>
</evidence>
<comment type="subcellular location">
    <subcellularLocation>
        <location evidence="5">Nucleus</location>
    </subcellularLocation>
</comment>
<accession>A0AAV7Q8B0</accession>
<comment type="cofactor">
    <cofactor evidence="5">
        <name>Mg(2+)</name>
        <dbReference type="ChEBI" id="CHEBI:18420"/>
    </cofactor>
    <text evidence="5">Binds 2 magnesium ions.</text>
</comment>
<keyword evidence="5" id="KW-0547">Nucleotide-binding</keyword>
<dbReference type="EC" id="3.6.1.-" evidence="5"/>
<evidence type="ECO:0000259" key="7">
    <source>
        <dbReference type="Pfam" id="PF08652"/>
    </source>
</evidence>
<comment type="caution">
    <text evidence="8">The sequence shown here is derived from an EMBL/GenBank/DDBJ whole genome shotgun (WGS) entry which is preliminary data.</text>
</comment>
<dbReference type="GO" id="GO:0004518">
    <property type="term" value="F:nuclease activity"/>
    <property type="evidence" value="ECO:0007669"/>
    <property type="project" value="UniProtKB-KW"/>
</dbReference>
<comment type="catalytic activity">
    <reaction evidence="3">
        <text>a 5'-end CoA-ribonucleoside in mRNA + H2O = 3'-dephospho-CoA + a 5'-end phospho-ribonucleoside in mRNA + H(+)</text>
        <dbReference type="Rhea" id="RHEA:67496"/>
        <dbReference type="Rhea" id="RHEA-COMP:15692"/>
        <dbReference type="Rhea" id="RHEA-COMP:17276"/>
        <dbReference type="ChEBI" id="CHEBI:15377"/>
        <dbReference type="ChEBI" id="CHEBI:15378"/>
        <dbReference type="ChEBI" id="CHEBI:57328"/>
        <dbReference type="ChEBI" id="CHEBI:138282"/>
        <dbReference type="ChEBI" id="CHEBI:172371"/>
    </reaction>
    <physiologicalReaction direction="left-to-right" evidence="3">
        <dbReference type="Rhea" id="RHEA:67497"/>
    </physiologicalReaction>
</comment>
<evidence type="ECO:0000256" key="2">
    <source>
        <dbReference type="ARBA" id="ARBA00024458"/>
    </source>
</evidence>
<dbReference type="PANTHER" id="PTHR12395:SF9">
    <property type="entry name" value="DECAPPING AND EXORIBONUCLEASE PROTEIN"/>
    <property type="match status" value="1"/>
</dbReference>
<name>A0AAV7Q8B0_PLEWA</name>
<comment type="similarity">
    <text evidence="1 5">Belongs to the DXO/Dom3Z family.</text>
</comment>
<gene>
    <name evidence="8" type="ORF">NDU88_000782</name>
</gene>
<dbReference type="InterPro" id="IPR039039">
    <property type="entry name" value="RAI1-like_fam"/>
</dbReference>
<dbReference type="GO" id="GO:0000166">
    <property type="term" value="F:nucleotide binding"/>
    <property type="evidence" value="ECO:0007669"/>
    <property type="project" value="UniProtKB-KW"/>
</dbReference>
<evidence type="ECO:0000256" key="3">
    <source>
        <dbReference type="ARBA" id="ARBA00024564"/>
    </source>
</evidence>